<protein>
    <submittedName>
        <fullName evidence="2">Uncharacterized protein</fullName>
    </submittedName>
</protein>
<dbReference type="RefSeq" id="WP_146332607.1">
    <property type="nucleotide sequence ID" value="NZ_JGEA01000073.1"/>
</dbReference>
<feature type="compositionally biased region" description="Basic residues" evidence="1">
    <location>
        <begin position="191"/>
        <end position="201"/>
    </location>
</feature>
<name>A0AAN4MUF5_BACFG</name>
<feature type="compositionally biased region" description="Low complexity" evidence="1">
    <location>
        <begin position="181"/>
        <end position="190"/>
    </location>
</feature>
<reference evidence="2 3" key="1">
    <citation type="submission" date="2014-02" db="EMBL/GenBank/DDBJ databases">
        <authorList>
            <person name="Sears C."/>
            <person name="Carroll K."/>
            <person name="Sack B.R."/>
            <person name="Qadri F."/>
            <person name="Myers L.L."/>
            <person name="Chung G.-T."/>
            <person name="Escheverria P."/>
            <person name="Fraser C.M."/>
            <person name="Sadzewicz L."/>
            <person name="Shefchek K.A."/>
            <person name="Tallon L."/>
            <person name="Das S.P."/>
            <person name="Daugherty S."/>
            <person name="Mongodin E.F."/>
        </authorList>
    </citation>
    <scope>NUCLEOTIDE SEQUENCE [LARGE SCALE GENOMIC DNA]</scope>
    <source>
        <strain evidence="2 3">1007-1-F #10</strain>
    </source>
</reference>
<evidence type="ECO:0000313" key="3">
    <source>
        <dbReference type="Proteomes" id="UP000022433"/>
    </source>
</evidence>
<dbReference type="Proteomes" id="UP000022433">
    <property type="component" value="Unassembled WGS sequence"/>
</dbReference>
<dbReference type="AlphaFoldDB" id="A0AAN4MUF5"/>
<evidence type="ECO:0000256" key="1">
    <source>
        <dbReference type="SAM" id="MobiDB-lite"/>
    </source>
</evidence>
<feature type="compositionally biased region" description="Low complexity" evidence="1">
    <location>
        <begin position="217"/>
        <end position="228"/>
    </location>
</feature>
<gene>
    <name evidence="2" type="ORF">M104_5080</name>
</gene>
<dbReference type="EMBL" id="JGEA01000073">
    <property type="protein sequence ID" value="EYA11920.1"/>
    <property type="molecule type" value="Genomic_DNA"/>
</dbReference>
<evidence type="ECO:0000313" key="2">
    <source>
        <dbReference type="EMBL" id="EYA11920.1"/>
    </source>
</evidence>
<organism evidence="2 3">
    <name type="scientific">Bacteroides fragilis str. 1007-1-F #10</name>
    <dbReference type="NCBI Taxonomy" id="1339295"/>
    <lineage>
        <taxon>Bacteria</taxon>
        <taxon>Pseudomonadati</taxon>
        <taxon>Bacteroidota</taxon>
        <taxon>Bacteroidia</taxon>
        <taxon>Bacteroidales</taxon>
        <taxon>Bacteroidaceae</taxon>
        <taxon>Bacteroides</taxon>
    </lineage>
</organism>
<comment type="caution">
    <text evidence="2">The sequence shown here is derived from an EMBL/GenBank/DDBJ whole genome shotgun (WGS) entry which is preliminary data.</text>
</comment>
<proteinExistence type="predicted"/>
<feature type="region of interest" description="Disordered" evidence="1">
    <location>
        <begin position="181"/>
        <end position="245"/>
    </location>
</feature>
<accession>A0AAN4MUF5</accession>
<sequence>MATSRLNSEEFVNLVNGLKGVILVYKSTDRDGNEKETAQQFFGADYEPKDKTQDEIFRVWKNVVMTFWAVKAEEIKLREANDGIRSKLRATTPCAVIFRTEKGETVKRFDLEESVWAKIGLVPTKKDFERTARDYKKAIHAAAKASFDALGFRVALPREAEQPVPQPAEVPAAVTVETTAGTVAEQAGAKSKGKGRNKGRNKATEQPAAGQSQEQPAEVTAETTAGAVSEQAAGQQPATDMKTAA</sequence>